<name>A0A0M2NZJ1_STACC</name>
<evidence type="ECO:0000256" key="1">
    <source>
        <dbReference type="SAM" id="Phobius"/>
    </source>
</evidence>
<proteinExistence type="predicted"/>
<dbReference type="AlphaFoldDB" id="A0A0M2NZJ1"/>
<sequence>MVYVALIVLIIAIILLIYSIALLMGKDGSLFSLFTHEEKSLKKGQKLAIYIATILLLVISIVWLLNII</sequence>
<organism evidence="2 3">
    <name type="scientific">Staphylococcus cohnii subsp. cohnii</name>
    <dbReference type="NCBI Taxonomy" id="74704"/>
    <lineage>
        <taxon>Bacteria</taxon>
        <taxon>Bacillati</taxon>
        <taxon>Bacillota</taxon>
        <taxon>Bacilli</taxon>
        <taxon>Bacillales</taxon>
        <taxon>Staphylococcaceae</taxon>
        <taxon>Staphylococcus</taxon>
        <taxon>Staphylococcus cohnii species complex</taxon>
    </lineage>
</organism>
<feature type="transmembrane region" description="Helical" evidence="1">
    <location>
        <begin position="6"/>
        <end position="26"/>
    </location>
</feature>
<keyword evidence="1" id="KW-1133">Transmembrane helix</keyword>
<dbReference type="GeneID" id="58096504"/>
<dbReference type="PATRIC" id="fig|74704.6.peg.1369"/>
<dbReference type="EMBL" id="LAKJ01000002">
    <property type="protein sequence ID" value="KKI65377.1"/>
    <property type="molecule type" value="Genomic_DNA"/>
</dbReference>
<dbReference type="Proteomes" id="UP000034455">
    <property type="component" value="Unassembled WGS sequence"/>
</dbReference>
<evidence type="ECO:0000313" key="2">
    <source>
        <dbReference type="EMBL" id="KKI65377.1"/>
    </source>
</evidence>
<comment type="caution">
    <text evidence="2">The sequence shown here is derived from an EMBL/GenBank/DDBJ whole genome shotgun (WGS) entry which is preliminary data.</text>
</comment>
<protein>
    <submittedName>
        <fullName evidence="2">Uncharacterized protein</fullName>
    </submittedName>
</protein>
<evidence type="ECO:0000313" key="3">
    <source>
        <dbReference type="Proteomes" id="UP000034455"/>
    </source>
</evidence>
<gene>
    <name evidence="2" type="ORF">UF66_1334</name>
</gene>
<accession>A0A0M2NZJ1</accession>
<reference evidence="2 3" key="1">
    <citation type="submission" date="2015-03" db="EMBL/GenBank/DDBJ databases">
        <title>Genome Assembly of Staphylococcus cohnii subsp. cohnii strain G22B2.</title>
        <authorList>
            <person name="Nair G."/>
            <person name="Kaur G."/>
            <person name="Khatri I."/>
            <person name="Singh N.K."/>
            <person name="Sathyabama S."/>
            <person name="Maurya S.K."/>
            <person name="Subramanian S."/>
            <person name="Agrewala J.N."/>
            <person name="Mayilraj S."/>
        </authorList>
    </citation>
    <scope>NUCLEOTIDE SEQUENCE [LARGE SCALE GENOMIC DNA]</scope>
    <source>
        <strain evidence="2 3">G22B2</strain>
    </source>
</reference>
<keyword evidence="1" id="KW-0812">Transmembrane</keyword>
<feature type="transmembrane region" description="Helical" evidence="1">
    <location>
        <begin position="47"/>
        <end position="65"/>
    </location>
</feature>
<keyword evidence="1" id="KW-0472">Membrane</keyword>
<dbReference type="RefSeq" id="WP_019469950.1">
    <property type="nucleotide sequence ID" value="NZ_BKAS01000001.1"/>
</dbReference>